<feature type="transmembrane region" description="Helical" evidence="1">
    <location>
        <begin position="256"/>
        <end position="278"/>
    </location>
</feature>
<feature type="transmembrane region" description="Helical" evidence="1">
    <location>
        <begin position="206"/>
        <end position="228"/>
    </location>
</feature>
<accession>A0ABD5VPD2</accession>
<evidence type="ECO:0000313" key="3">
    <source>
        <dbReference type="Proteomes" id="UP001596395"/>
    </source>
</evidence>
<dbReference type="Pfam" id="PF24363">
    <property type="entry name" value="DUF7519"/>
    <property type="match status" value="1"/>
</dbReference>
<reference evidence="2 3" key="1">
    <citation type="journal article" date="2019" name="Int. J. Syst. Evol. Microbiol.">
        <title>The Global Catalogue of Microorganisms (GCM) 10K type strain sequencing project: providing services to taxonomists for standard genome sequencing and annotation.</title>
        <authorList>
            <consortium name="The Broad Institute Genomics Platform"/>
            <consortium name="The Broad Institute Genome Sequencing Center for Infectious Disease"/>
            <person name="Wu L."/>
            <person name="Ma J."/>
        </authorList>
    </citation>
    <scope>NUCLEOTIDE SEQUENCE [LARGE SCALE GENOMIC DNA]</scope>
    <source>
        <strain evidence="2 3">GX26</strain>
    </source>
</reference>
<protein>
    <recommendedName>
        <fullName evidence="4">Membrane protein involved in the export of O-antigen and teichoic acid</fullName>
    </recommendedName>
</protein>
<keyword evidence="1" id="KW-1133">Transmembrane helix</keyword>
<gene>
    <name evidence="2" type="ORF">ACFQGB_17785</name>
</gene>
<name>A0ABD5VPD2_9EURY</name>
<feature type="transmembrane region" description="Helical" evidence="1">
    <location>
        <begin position="91"/>
        <end position="110"/>
    </location>
</feature>
<evidence type="ECO:0008006" key="4">
    <source>
        <dbReference type="Google" id="ProtNLM"/>
    </source>
</evidence>
<comment type="caution">
    <text evidence="2">The sequence shown here is derived from an EMBL/GenBank/DDBJ whole genome shotgun (WGS) entry which is preliminary data.</text>
</comment>
<dbReference type="PRINTS" id="PR00173">
    <property type="entry name" value="EDTRNSPORT"/>
</dbReference>
<proteinExistence type="predicted"/>
<dbReference type="Proteomes" id="UP001596395">
    <property type="component" value="Unassembled WGS sequence"/>
</dbReference>
<feature type="transmembrane region" description="Helical" evidence="1">
    <location>
        <begin position="472"/>
        <end position="490"/>
    </location>
</feature>
<feature type="transmembrane region" description="Helical" evidence="1">
    <location>
        <begin position="36"/>
        <end position="54"/>
    </location>
</feature>
<keyword evidence="1" id="KW-0472">Membrane</keyword>
<keyword evidence="1" id="KW-0812">Transmembrane</keyword>
<evidence type="ECO:0000313" key="2">
    <source>
        <dbReference type="EMBL" id="MFC6954721.1"/>
    </source>
</evidence>
<feature type="transmembrane region" description="Helical" evidence="1">
    <location>
        <begin position="122"/>
        <end position="143"/>
    </location>
</feature>
<dbReference type="AlphaFoldDB" id="A0ABD5VPD2"/>
<dbReference type="InterPro" id="IPR055941">
    <property type="entry name" value="DUF7519"/>
</dbReference>
<organism evidence="2 3">
    <name type="scientific">Halorubellus litoreus</name>
    <dbReference type="NCBI Taxonomy" id="755308"/>
    <lineage>
        <taxon>Archaea</taxon>
        <taxon>Methanobacteriati</taxon>
        <taxon>Methanobacteriota</taxon>
        <taxon>Stenosarchaea group</taxon>
        <taxon>Halobacteria</taxon>
        <taxon>Halobacteriales</taxon>
        <taxon>Halorubellaceae</taxon>
        <taxon>Halorubellus</taxon>
    </lineage>
</organism>
<evidence type="ECO:0000256" key="1">
    <source>
        <dbReference type="SAM" id="Phobius"/>
    </source>
</evidence>
<feature type="transmembrane region" description="Helical" evidence="1">
    <location>
        <begin position="294"/>
        <end position="316"/>
    </location>
</feature>
<keyword evidence="3" id="KW-1185">Reference proteome</keyword>
<feature type="transmembrane region" description="Helical" evidence="1">
    <location>
        <begin position="336"/>
        <end position="362"/>
    </location>
</feature>
<dbReference type="EMBL" id="JBHSXN010000003">
    <property type="protein sequence ID" value="MFC6954721.1"/>
    <property type="molecule type" value="Genomic_DNA"/>
</dbReference>
<feature type="transmembrane region" description="Helical" evidence="1">
    <location>
        <begin position="374"/>
        <end position="394"/>
    </location>
</feature>
<feature type="transmembrane region" description="Helical" evidence="1">
    <location>
        <begin position="155"/>
        <end position="185"/>
    </location>
</feature>
<sequence>MTDAYEFDGSRTAFGSKTAVVIATVAATVLGVSAGYALQTLLGVIGGIAFGYAARDVAQEELRARIRGSSLLMVASVFVVAALALEKANAVDAVLVGAIAATMGVTTLAARMDPDEAVRPVFAALGRSFVATILGTLLAGALYANLFSNLVFGSWTLFTLALASTPMAGFVALQLEFVLLGLLAGRAGRAAATLEPSGNPEDVDVVGIRDVPAALWVLLGIEVVLLAFPGGSGPFEYLIQVAGPAGDIAAMALSNLYLHGALLVVLAVLAVLPVVAAVRRSAVAVFGNRAPKTLAFATGGVALSIVVVLVSSIPGFDGFVTWLAGSESTVTAIVDLYGFGPAVLGGVSGVLVVMGIGLFFYMAAFGLPFVPEHASGFVFGAAMLFVAAVAGAFAGAPAPAVFVAMAAAIAVWDVGEYAVEFGAEVGQAASTRSVEAVHVIATVAVGLAAVLVASLATHFFVPLMTAVPQDRAMTALALLAVALVGFAYLADTGSDGADES</sequence>
<feature type="transmembrane region" description="Helical" evidence="1">
    <location>
        <begin position="439"/>
        <end position="460"/>
    </location>
</feature>
<dbReference type="RefSeq" id="WP_336351657.1">
    <property type="nucleotide sequence ID" value="NZ_JAZAQL010000003.1"/>
</dbReference>
<feature type="transmembrane region" description="Helical" evidence="1">
    <location>
        <begin position="66"/>
        <end position="85"/>
    </location>
</feature>